<dbReference type="Proteomes" id="UP000595894">
    <property type="component" value="Chromosome"/>
</dbReference>
<keyword evidence="3" id="KW-1185">Reference proteome</keyword>
<protein>
    <submittedName>
        <fullName evidence="2">Uncharacterized protein</fullName>
    </submittedName>
</protein>
<name>A0A974S3H3_9SPHN</name>
<organism evidence="2 3">
    <name type="scientific">Sphingomonas aliaeris</name>
    <dbReference type="NCBI Taxonomy" id="2759526"/>
    <lineage>
        <taxon>Bacteria</taxon>
        <taxon>Pseudomonadati</taxon>
        <taxon>Pseudomonadota</taxon>
        <taxon>Alphaproteobacteria</taxon>
        <taxon>Sphingomonadales</taxon>
        <taxon>Sphingomonadaceae</taxon>
        <taxon>Sphingomonas</taxon>
    </lineage>
</organism>
<dbReference type="AlphaFoldDB" id="A0A974S3H3"/>
<dbReference type="RefSeq" id="WP_202091929.1">
    <property type="nucleotide sequence ID" value="NZ_CP061035.1"/>
</dbReference>
<gene>
    <name evidence="2" type="ORF">H5J25_13855</name>
</gene>
<dbReference type="KEGG" id="sari:H5J25_13855"/>
<dbReference type="EMBL" id="CP061035">
    <property type="protein sequence ID" value="QQV76528.1"/>
    <property type="molecule type" value="Genomic_DNA"/>
</dbReference>
<evidence type="ECO:0000256" key="1">
    <source>
        <dbReference type="SAM" id="MobiDB-lite"/>
    </source>
</evidence>
<sequence>MSSANPPIAARDFTDAGTERFFAADAPIDADDGTIANYRAAGLIKEDEAPSSKKPTDKPQGDKPA</sequence>
<accession>A0A974S3H3</accession>
<evidence type="ECO:0000313" key="3">
    <source>
        <dbReference type="Proteomes" id="UP000595894"/>
    </source>
</evidence>
<feature type="compositionally biased region" description="Basic and acidic residues" evidence="1">
    <location>
        <begin position="44"/>
        <end position="65"/>
    </location>
</feature>
<proteinExistence type="predicted"/>
<reference evidence="3" key="1">
    <citation type="submission" date="2020-09" db="EMBL/GenBank/DDBJ databases">
        <title>Sphingomonas sp., a new species isolated from pork steak.</title>
        <authorList>
            <person name="Heidler von Heilborn D."/>
        </authorList>
    </citation>
    <scope>NUCLEOTIDE SEQUENCE [LARGE SCALE GENOMIC DNA]</scope>
</reference>
<evidence type="ECO:0000313" key="2">
    <source>
        <dbReference type="EMBL" id="QQV76528.1"/>
    </source>
</evidence>
<feature type="region of interest" description="Disordered" evidence="1">
    <location>
        <begin position="42"/>
        <end position="65"/>
    </location>
</feature>